<proteinExistence type="predicted"/>
<feature type="domain" description="FRG" evidence="1">
    <location>
        <begin position="195"/>
        <end position="299"/>
    </location>
</feature>
<evidence type="ECO:0000259" key="1">
    <source>
        <dbReference type="SMART" id="SM00901"/>
    </source>
</evidence>
<dbReference type="Proteomes" id="UP000565286">
    <property type="component" value="Unassembled WGS sequence"/>
</dbReference>
<dbReference type="EMBL" id="JACIDV010000011">
    <property type="protein sequence ID" value="MBB3947663.1"/>
    <property type="molecule type" value="Genomic_DNA"/>
</dbReference>
<sequence>MYNLLMMGDDSEWNVTVGDVHEASFPLARYLEYTEASIEERLKPITEEVKVFLGQLPALFMSELQNDISGRSYVRIRLGQAWNIRIVGADLIYNFCINQLFGEHTIVDRKAFESVFAFGKWELSRTHWAVKDRDLQATLAIAGVSPQVGQAGGLPITTVPPPPPSPLLPEDEVALPIIDNLVDFMNHVLSLPSAPDDEIFYRGHSDRRYKLVPSLFRKNENGDWRYRHKEETIVRELLTSQATEFAADEYMLDKLVRMQHYGLPTRLLDVTSNPLVALYFCCAEDRLDQQGNHLDGEVIVMSTKISDVRFFDSDTVSCVANICLLADKEKERMHTGGDWVAFNETAECKKLLHFIRREKPYFEARLQPADLERIMFVRGRNTNERITSQSGAFLMFGKDSVLPETGFSSLDVQRITIRNKAGILRDLAKLNIKSSTIYPGIEKTSAEIAKKHELAMG</sequence>
<organism evidence="2 3">
    <name type="scientific">Rhizobium skierniewicense</name>
    <dbReference type="NCBI Taxonomy" id="984260"/>
    <lineage>
        <taxon>Bacteria</taxon>
        <taxon>Pseudomonadati</taxon>
        <taxon>Pseudomonadota</taxon>
        <taxon>Alphaproteobacteria</taxon>
        <taxon>Hyphomicrobiales</taxon>
        <taxon>Rhizobiaceae</taxon>
        <taxon>Rhizobium/Agrobacterium group</taxon>
        <taxon>Rhizobium</taxon>
    </lineage>
</organism>
<dbReference type="InterPro" id="IPR014966">
    <property type="entry name" value="FRG-dom"/>
</dbReference>
<comment type="caution">
    <text evidence="2">The sequence shown here is derived from an EMBL/GenBank/DDBJ whole genome shotgun (WGS) entry which is preliminary data.</text>
</comment>
<protein>
    <recommendedName>
        <fullName evidence="1">FRG domain-containing protein</fullName>
    </recommendedName>
</protein>
<dbReference type="Pfam" id="PF08867">
    <property type="entry name" value="FRG"/>
    <property type="match status" value="1"/>
</dbReference>
<evidence type="ECO:0000313" key="2">
    <source>
        <dbReference type="EMBL" id="MBB3947663.1"/>
    </source>
</evidence>
<reference evidence="2 3" key="1">
    <citation type="submission" date="2020-08" db="EMBL/GenBank/DDBJ databases">
        <title>Genomic Encyclopedia of Type Strains, Phase IV (KMG-IV): sequencing the most valuable type-strain genomes for metagenomic binning, comparative biology and taxonomic classification.</title>
        <authorList>
            <person name="Goeker M."/>
        </authorList>
    </citation>
    <scope>NUCLEOTIDE SEQUENCE [LARGE SCALE GENOMIC DNA]</scope>
    <source>
        <strain evidence="2 3">DSM 26438</strain>
    </source>
</reference>
<dbReference type="AlphaFoldDB" id="A0A7W6C8H7"/>
<gene>
    <name evidence="2" type="ORF">GGQ73_003631</name>
</gene>
<dbReference type="RefSeq" id="WP_234911010.1">
    <property type="nucleotide sequence ID" value="NZ_JACIDV010000011.1"/>
</dbReference>
<keyword evidence="3" id="KW-1185">Reference proteome</keyword>
<dbReference type="SMART" id="SM00901">
    <property type="entry name" value="FRG"/>
    <property type="match status" value="1"/>
</dbReference>
<accession>A0A7W6C8H7</accession>
<evidence type="ECO:0000313" key="3">
    <source>
        <dbReference type="Proteomes" id="UP000565286"/>
    </source>
</evidence>
<name>A0A7W6C8H7_9HYPH</name>